<gene>
    <name evidence="2" type="ORF">ODI_03617</name>
    <name evidence="3" type="ORF">ODI_R1840</name>
</gene>
<dbReference type="RefSeq" id="WP_067753038.1">
    <property type="nucleotide sequence ID" value="NZ_LT907988.1"/>
</dbReference>
<proteinExistence type="predicted"/>
<accession>A0A1C3K1L7</accession>
<dbReference type="EMBL" id="FLRC01000017">
    <property type="protein sequence ID" value="SBT25314.1"/>
    <property type="molecule type" value="Genomic_DNA"/>
</dbReference>
<dbReference type="EMBL" id="LT907988">
    <property type="protein sequence ID" value="SOE49096.1"/>
    <property type="molecule type" value="Genomic_DNA"/>
</dbReference>
<reference evidence="2 4" key="1">
    <citation type="submission" date="2016-06" db="EMBL/GenBank/DDBJ databases">
        <authorList>
            <person name="Kjaerup R.B."/>
            <person name="Dalgaard T.S."/>
            <person name="Juul-Madsen H.R."/>
        </authorList>
    </citation>
    <scope>NUCLEOTIDE SEQUENCE [LARGE SCALE GENOMIC DNA]</scope>
    <source>
        <strain evidence="2">Orrdi1</strain>
    </source>
</reference>
<organism evidence="2 4">
    <name type="scientific">Orrella dioscoreae</name>
    <dbReference type="NCBI Taxonomy" id="1851544"/>
    <lineage>
        <taxon>Bacteria</taxon>
        <taxon>Pseudomonadati</taxon>
        <taxon>Pseudomonadota</taxon>
        <taxon>Betaproteobacteria</taxon>
        <taxon>Burkholderiales</taxon>
        <taxon>Alcaligenaceae</taxon>
        <taxon>Orrella</taxon>
    </lineage>
</organism>
<evidence type="ECO:0000256" key="1">
    <source>
        <dbReference type="SAM" id="MobiDB-lite"/>
    </source>
</evidence>
<dbReference type="STRING" id="1851544.ODI_03617"/>
<reference evidence="3 4" key="2">
    <citation type="submission" date="2017-08" db="EMBL/GenBank/DDBJ databases">
        <authorList>
            <person name="de Groot N.N."/>
        </authorList>
    </citation>
    <scope>NUCLEOTIDE SEQUENCE [LARGE SCALE GENOMIC DNA]</scope>
    <source>
        <strain evidence="3">Orrdi1</strain>
    </source>
</reference>
<protein>
    <submittedName>
        <fullName evidence="2">Uncharacterized protein</fullName>
    </submittedName>
</protein>
<name>A0A1C3K1L7_9BURK</name>
<feature type="region of interest" description="Disordered" evidence="1">
    <location>
        <begin position="1"/>
        <end position="23"/>
    </location>
</feature>
<keyword evidence="4" id="KW-1185">Reference proteome</keyword>
<evidence type="ECO:0000313" key="4">
    <source>
        <dbReference type="Proteomes" id="UP000078558"/>
    </source>
</evidence>
<sequence>MNLEKDMDCKHTPGPWRIGKPSDSVVADVPAAYADDENHKHYGGYLIAESVSRQNLVLIAAAPELLEALEEVLAKKGACWHPTDAVAQKARAAISKATGQTA</sequence>
<dbReference type="AlphaFoldDB" id="A0A1C3K1L7"/>
<evidence type="ECO:0000313" key="3">
    <source>
        <dbReference type="EMBL" id="SOE49096.1"/>
    </source>
</evidence>
<dbReference type="KEGG" id="odi:ODI_R1840"/>
<feature type="compositionally biased region" description="Basic and acidic residues" evidence="1">
    <location>
        <begin position="1"/>
        <end position="11"/>
    </location>
</feature>
<dbReference type="Proteomes" id="UP000078558">
    <property type="component" value="Chromosome I"/>
</dbReference>
<evidence type="ECO:0000313" key="2">
    <source>
        <dbReference type="EMBL" id="SBT25314.1"/>
    </source>
</evidence>